<protein>
    <recommendedName>
        <fullName evidence="1">HDOD domain-containing protein</fullName>
    </recommendedName>
</protein>
<dbReference type="InterPro" id="IPR003607">
    <property type="entry name" value="HD/PDEase_dom"/>
</dbReference>
<accession>E1YGV6</accession>
<evidence type="ECO:0000259" key="1">
    <source>
        <dbReference type="PROSITE" id="PS51833"/>
    </source>
</evidence>
<feature type="domain" description="HDOD" evidence="1">
    <location>
        <begin position="22"/>
        <end position="218"/>
    </location>
</feature>
<dbReference type="Pfam" id="PF08668">
    <property type="entry name" value="HDOD"/>
    <property type="match status" value="1"/>
</dbReference>
<dbReference type="InterPro" id="IPR013976">
    <property type="entry name" value="HDOD"/>
</dbReference>
<dbReference type="AlphaFoldDB" id="E1YGV6"/>
<organism evidence="2">
    <name type="scientific">uncultured Desulfobacterium sp</name>
    <dbReference type="NCBI Taxonomy" id="201089"/>
    <lineage>
        <taxon>Bacteria</taxon>
        <taxon>Pseudomonadati</taxon>
        <taxon>Thermodesulfobacteriota</taxon>
        <taxon>Desulfobacteria</taxon>
        <taxon>Desulfobacterales</taxon>
        <taxon>Desulfobacteriaceae</taxon>
        <taxon>Desulfobacterium</taxon>
        <taxon>environmental samples</taxon>
    </lineage>
</organism>
<evidence type="ECO:0000313" key="2">
    <source>
        <dbReference type="EMBL" id="CBX29800.1"/>
    </source>
</evidence>
<name>E1YGV6_9BACT</name>
<dbReference type="SUPFAM" id="SSF109604">
    <property type="entry name" value="HD-domain/PDEase-like"/>
    <property type="match status" value="1"/>
</dbReference>
<proteinExistence type="predicted"/>
<dbReference type="PANTHER" id="PTHR33525">
    <property type="match status" value="1"/>
</dbReference>
<gene>
    <name evidence="2" type="ORF">N47_F14950</name>
</gene>
<dbReference type="InterPro" id="IPR052340">
    <property type="entry name" value="RNase_Y/CdgJ"/>
</dbReference>
<dbReference type="PANTHER" id="PTHR33525:SF3">
    <property type="entry name" value="RIBONUCLEASE Y"/>
    <property type="match status" value="1"/>
</dbReference>
<dbReference type="EMBL" id="FR695873">
    <property type="protein sequence ID" value="CBX29800.1"/>
    <property type="molecule type" value="Genomic_DNA"/>
</dbReference>
<sequence length="294" mass="33148">MRNRSEKNTMDLEKIINNIDSLSPVSSTGTKIMEIISNPDSSLGEIVDVIKYDQSMTANLLKICNSSFFSLREKVVSVRQAVSYLGMNNIANIVIMGNFSKNFRSSQDGYDLNEGELWKYSVSSALIAQNLAEKRNIKNIPRLFTSALLKDIGKVVLSNYIKDVFKQIELRVQENGMTFLEAEKDILGIDHAELGAMVAERWSFNPEMVFIIRNHHNPINILIQDNLSIPIIYLADSICMMIGIGGGADGLAYRYYQEVVDRLNFTDVELQKTIADFWEKTKAVEEMVNLSGGR</sequence>
<reference evidence="2" key="1">
    <citation type="journal article" date="2011" name="Environ. Microbiol.">
        <title>Genomic insights into the metabolic potential of the polycyclic aromatic hydrocarbon degrading sulfate-reducing Deltaproteobacterium N47.</title>
        <authorList>
            <person name="Bergmann F."/>
            <person name="Selesi D."/>
            <person name="Weinmaier T."/>
            <person name="Tischler P."/>
            <person name="Rattei T."/>
            <person name="Meckenstock R.U."/>
        </authorList>
    </citation>
    <scope>NUCLEOTIDE SEQUENCE</scope>
</reference>
<dbReference type="CDD" id="cd00077">
    <property type="entry name" value="HDc"/>
    <property type="match status" value="1"/>
</dbReference>
<dbReference type="Gene3D" id="1.10.3210.10">
    <property type="entry name" value="Hypothetical protein af1432"/>
    <property type="match status" value="1"/>
</dbReference>
<dbReference type="PROSITE" id="PS51833">
    <property type="entry name" value="HDOD"/>
    <property type="match status" value="1"/>
</dbReference>